<organism evidence="11 12">
    <name type="scientific">Synchytrium microbalum</name>
    <dbReference type="NCBI Taxonomy" id="1806994"/>
    <lineage>
        <taxon>Eukaryota</taxon>
        <taxon>Fungi</taxon>
        <taxon>Fungi incertae sedis</taxon>
        <taxon>Chytridiomycota</taxon>
        <taxon>Chytridiomycota incertae sedis</taxon>
        <taxon>Chytridiomycetes</taxon>
        <taxon>Synchytriales</taxon>
        <taxon>Synchytriaceae</taxon>
        <taxon>Synchytrium</taxon>
    </lineage>
</organism>
<dbReference type="InterPro" id="IPR050754">
    <property type="entry name" value="FKBP4/5/8-like"/>
</dbReference>
<dbReference type="OrthoDB" id="1902587at2759"/>
<dbReference type="InterPro" id="IPR019734">
    <property type="entry name" value="TPR_rpt"/>
</dbReference>
<keyword evidence="3" id="KW-0677">Repeat</keyword>
<dbReference type="FunFam" id="3.10.50.40:FF:000006">
    <property type="entry name" value="Peptidyl-prolyl cis-trans isomerase"/>
    <property type="match status" value="1"/>
</dbReference>
<dbReference type="GO" id="GO:0003755">
    <property type="term" value="F:peptidyl-prolyl cis-trans isomerase activity"/>
    <property type="evidence" value="ECO:0007669"/>
    <property type="project" value="UniProtKB-KW"/>
</dbReference>
<dbReference type="SMART" id="SM00028">
    <property type="entry name" value="TPR"/>
    <property type="match status" value="2"/>
</dbReference>
<feature type="repeat" description="TPR" evidence="8">
    <location>
        <begin position="545"/>
        <end position="578"/>
    </location>
</feature>
<evidence type="ECO:0000256" key="6">
    <source>
        <dbReference type="ARBA" id="ARBA00023235"/>
    </source>
</evidence>
<evidence type="ECO:0000256" key="3">
    <source>
        <dbReference type="ARBA" id="ARBA00022737"/>
    </source>
</evidence>
<dbReference type="InterPro" id="IPR001179">
    <property type="entry name" value="PPIase_FKBP_dom"/>
</dbReference>
<dbReference type="InterPro" id="IPR011990">
    <property type="entry name" value="TPR-like_helical_dom_sf"/>
</dbReference>
<evidence type="ECO:0000256" key="9">
    <source>
        <dbReference type="SAM" id="MobiDB-lite"/>
    </source>
</evidence>
<evidence type="ECO:0000256" key="5">
    <source>
        <dbReference type="ARBA" id="ARBA00023110"/>
    </source>
</evidence>
<evidence type="ECO:0000256" key="1">
    <source>
        <dbReference type="ARBA" id="ARBA00000971"/>
    </source>
</evidence>
<dbReference type="RefSeq" id="XP_031024734.1">
    <property type="nucleotide sequence ID" value="XM_031169217.1"/>
</dbReference>
<dbReference type="PROSITE" id="PS50293">
    <property type="entry name" value="TPR_REGION"/>
    <property type="match status" value="1"/>
</dbReference>
<accession>A0A507BWY5</accession>
<dbReference type="GeneID" id="42004514"/>
<feature type="domain" description="PPIase FKBP-type" evidence="10">
    <location>
        <begin position="120"/>
        <end position="209"/>
    </location>
</feature>
<evidence type="ECO:0000256" key="8">
    <source>
        <dbReference type="PROSITE-ProRule" id="PRU00339"/>
    </source>
</evidence>
<dbReference type="EMBL" id="QEAO01000017">
    <property type="protein sequence ID" value="TPX33850.1"/>
    <property type="molecule type" value="Genomic_DNA"/>
</dbReference>
<dbReference type="Gene3D" id="1.25.40.10">
    <property type="entry name" value="Tetratricopeptide repeat domain"/>
    <property type="match status" value="1"/>
</dbReference>
<evidence type="ECO:0000313" key="11">
    <source>
        <dbReference type="EMBL" id="TPX33850.1"/>
    </source>
</evidence>
<dbReference type="Pfam" id="PF00254">
    <property type="entry name" value="FKBP_C"/>
    <property type="match status" value="3"/>
</dbReference>
<dbReference type="InterPro" id="IPR046357">
    <property type="entry name" value="PPIase_dom_sf"/>
</dbReference>
<dbReference type="STRING" id="1806994.A0A507BWY5"/>
<keyword evidence="5 7" id="KW-0697">Rotamase</keyword>
<comment type="catalytic activity">
    <reaction evidence="1 7">
        <text>[protein]-peptidylproline (omega=180) = [protein]-peptidylproline (omega=0)</text>
        <dbReference type="Rhea" id="RHEA:16237"/>
        <dbReference type="Rhea" id="RHEA-COMP:10747"/>
        <dbReference type="Rhea" id="RHEA-COMP:10748"/>
        <dbReference type="ChEBI" id="CHEBI:83833"/>
        <dbReference type="ChEBI" id="CHEBI:83834"/>
        <dbReference type="EC" id="5.2.1.8"/>
    </reaction>
</comment>
<keyword evidence="12" id="KW-1185">Reference proteome</keyword>
<evidence type="ECO:0000313" key="12">
    <source>
        <dbReference type="Proteomes" id="UP000319731"/>
    </source>
</evidence>
<sequence length="636" mass="70074">MDISSLLNSVVPMDLDGVVNPAPTMDIDEPTEEIHAATTHPVHKPASSHVVIENSLDDDEQDKTAGDAFMNPGPDEFSSIADLPKPELEVLDKIMNVTIDGGVTKKITSLGSGWAKPGRGDEVHVLYVGRLAGTSEVFDSNQDVNSPFTFQLGQGMVIKGWDEGIKTMKKGEKAILCISPDYGYGSKGAGPKIPPNSTLEFEVTLINWKSVNSLSDDGKVVLKMLKTDPAGWQTPKSGWEVVVSYTGRIEGQDEPFIQVPDFTFIIDSKDAHTPPYFSEAIKKMKKGEVGQLIITITSGHDSTKSHPLTDPKIGILKSTTEYEIELLRWHEVEVLESVISKKTLKDGEGWDRPKSRYRVKVQVTGAAMQNKASNQFMKVDDWFVLGSGALPEAVEIALEKMKKGESAVIKAPADYGFGNTLTKQYGLLQEHDELVFDIVLEDWEKKKDSWDMSREEKLEDAQSCRLMGNDLFKEGKIRSAIKQYDQVVTYLGTLTSSTPEEKQQVDTLLLPAYLNLCACHLKASGGQANVFETANKAVTLCPTSAKALYRRAQSFSSIGEYEKALDDIKQAVKLEPKDAALRTEYTRISELLKEHRENQKKLFKRMFGKENSVASAADTTASSHMAVSESDAAAAR</sequence>
<proteinExistence type="predicted"/>
<gene>
    <name evidence="11" type="ORF">SmJEL517_g03289</name>
</gene>
<dbReference type="Gene3D" id="3.10.50.40">
    <property type="match status" value="3"/>
</dbReference>
<evidence type="ECO:0000259" key="10">
    <source>
        <dbReference type="PROSITE" id="PS50059"/>
    </source>
</evidence>
<feature type="domain" description="PPIase FKBP-type" evidence="10">
    <location>
        <begin position="356"/>
        <end position="444"/>
    </location>
</feature>
<comment type="caution">
    <text evidence="11">The sequence shown here is derived from an EMBL/GenBank/DDBJ whole genome shotgun (WGS) entry which is preliminary data.</text>
</comment>
<dbReference type="PANTHER" id="PTHR46512:SF9">
    <property type="entry name" value="PEPTIDYLPROLYL ISOMERASE"/>
    <property type="match status" value="1"/>
</dbReference>
<name>A0A507BWY5_9FUNG</name>
<dbReference type="PANTHER" id="PTHR46512">
    <property type="entry name" value="PEPTIDYLPROLYL ISOMERASE"/>
    <property type="match status" value="1"/>
</dbReference>
<keyword evidence="6 7" id="KW-0413">Isomerase</keyword>
<dbReference type="SUPFAM" id="SSF54534">
    <property type="entry name" value="FKBP-like"/>
    <property type="match status" value="3"/>
</dbReference>
<dbReference type="PROSITE" id="PS50059">
    <property type="entry name" value="FKBP_PPIASE"/>
    <property type="match status" value="2"/>
</dbReference>
<feature type="compositionally biased region" description="Low complexity" evidence="9">
    <location>
        <begin position="614"/>
        <end position="623"/>
    </location>
</feature>
<reference evidence="11 12" key="1">
    <citation type="journal article" date="2019" name="Sci. Rep.">
        <title>Comparative genomics of chytrid fungi reveal insights into the obligate biotrophic and pathogenic lifestyle of Synchytrium endobioticum.</title>
        <authorList>
            <person name="van de Vossenberg B.T.L.H."/>
            <person name="Warris S."/>
            <person name="Nguyen H.D.T."/>
            <person name="van Gent-Pelzer M.P.E."/>
            <person name="Joly D.L."/>
            <person name="van de Geest H.C."/>
            <person name="Bonants P.J.M."/>
            <person name="Smith D.S."/>
            <person name="Levesque C.A."/>
            <person name="van der Lee T.A.J."/>
        </authorList>
    </citation>
    <scope>NUCLEOTIDE SEQUENCE [LARGE SCALE GENOMIC DNA]</scope>
    <source>
        <strain evidence="11 12">JEL517</strain>
    </source>
</reference>
<dbReference type="PROSITE" id="PS50005">
    <property type="entry name" value="TPR"/>
    <property type="match status" value="1"/>
</dbReference>
<evidence type="ECO:0000256" key="4">
    <source>
        <dbReference type="ARBA" id="ARBA00022803"/>
    </source>
</evidence>
<dbReference type="Proteomes" id="UP000319731">
    <property type="component" value="Unassembled WGS sequence"/>
</dbReference>
<feature type="region of interest" description="Disordered" evidence="9">
    <location>
        <begin position="614"/>
        <end position="636"/>
    </location>
</feature>
<evidence type="ECO:0000256" key="7">
    <source>
        <dbReference type="PROSITE-ProRule" id="PRU00277"/>
    </source>
</evidence>
<keyword evidence="4 8" id="KW-0802">TPR repeat</keyword>
<dbReference type="Pfam" id="PF00515">
    <property type="entry name" value="TPR_1"/>
    <property type="match status" value="1"/>
</dbReference>
<evidence type="ECO:0000256" key="2">
    <source>
        <dbReference type="ARBA" id="ARBA00013194"/>
    </source>
</evidence>
<dbReference type="AlphaFoldDB" id="A0A507BWY5"/>
<protein>
    <recommendedName>
        <fullName evidence="2 7">peptidylprolyl isomerase</fullName>
        <ecNumber evidence="2 7">5.2.1.8</ecNumber>
    </recommendedName>
</protein>
<dbReference type="EC" id="5.2.1.8" evidence="2 7"/>
<dbReference type="SUPFAM" id="SSF48452">
    <property type="entry name" value="TPR-like"/>
    <property type="match status" value="1"/>
</dbReference>